<organism evidence="1">
    <name type="scientific">marine metagenome</name>
    <dbReference type="NCBI Taxonomy" id="408172"/>
    <lineage>
        <taxon>unclassified sequences</taxon>
        <taxon>metagenomes</taxon>
        <taxon>ecological metagenomes</taxon>
    </lineage>
</organism>
<protein>
    <submittedName>
        <fullName evidence="1">Uncharacterized protein</fullName>
    </submittedName>
</protein>
<name>A0A382KFU6_9ZZZZ</name>
<feature type="non-terminal residue" evidence="1">
    <location>
        <position position="43"/>
    </location>
</feature>
<accession>A0A382KFU6</accession>
<sequence length="43" mass="5018">MCSAASWPFLEQINNHLGRICCAHPGRYDLFCIRICRFFIVSK</sequence>
<dbReference type="AlphaFoldDB" id="A0A382KFU6"/>
<reference evidence="1" key="1">
    <citation type="submission" date="2018-05" db="EMBL/GenBank/DDBJ databases">
        <authorList>
            <person name="Lanie J.A."/>
            <person name="Ng W.-L."/>
            <person name="Kazmierczak K.M."/>
            <person name="Andrzejewski T.M."/>
            <person name="Davidsen T.M."/>
            <person name="Wayne K.J."/>
            <person name="Tettelin H."/>
            <person name="Glass J.I."/>
            <person name="Rusch D."/>
            <person name="Podicherti R."/>
            <person name="Tsui H.-C.T."/>
            <person name="Winkler M.E."/>
        </authorList>
    </citation>
    <scope>NUCLEOTIDE SEQUENCE</scope>
</reference>
<gene>
    <name evidence="1" type="ORF">METZ01_LOCUS275943</name>
</gene>
<evidence type="ECO:0000313" key="1">
    <source>
        <dbReference type="EMBL" id="SVC23089.1"/>
    </source>
</evidence>
<dbReference type="EMBL" id="UINC01080287">
    <property type="protein sequence ID" value="SVC23089.1"/>
    <property type="molecule type" value="Genomic_DNA"/>
</dbReference>
<proteinExistence type="predicted"/>